<keyword evidence="2" id="KW-0677">Repeat</keyword>
<keyword evidence="7" id="KW-1185">Reference proteome</keyword>
<gene>
    <name evidence="6" type="ORF">DGYR_LOCUS6618</name>
</gene>
<dbReference type="PROSITE" id="PS00678">
    <property type="entry name" value="WD_REPEATS_1"/>
    <property type="match status" value="1"/>
</dbReference>
<evidence type="ECO:0000256" key="2">
    <source>
        <dbReference type="ARBA" id="ARBA00022737"/>
    </source>
</evidence>
<evidence type="ECO:0000256" key="1">
    <source>
        <dbReference type="ARBA" id="ARBA00022574"/>
    </source>
</evidence>
<sequence>MSKRSKRLAEKSHRVFHMPTRDEVWDKIDEMNENVSSSSSYSHLKPNNGISDFIKERNRYNHDPNLAPDSPSDDEILEETYSDERKIPKKKKKRLVEVSEGSSTEEEIIISQKKKHLPKIASDDSDSLTEPLLSDDYKEPKHQLLFQGDTLESSSSNDFDTIPTAGKRITTQVFIDSEEEPTEHSINRGRRLKIMQSRREKKQEKFKDFKRERQRTLNKKTLKEMELTDESDSRGNMINLLYDIRQGKRRPQELCRAERTRRLFSLDLDKNTDFAAAHNSGINTLDLDVDEQRYLLSGSNDGKIAVFDTRREKPDDEDATYKSLFTINKSNNKKHHKFSVTTVKWYPFDNGMFLSCSSDTYLKIWDSNKLKVADEFQFPGPVYKIALSSHAKQHSLIAVGSSTHSVRLIDMRSGSASHKLQGHTELVSALNWSKTDEFILASGSDDNRIFIWDIRRAKSCICSLDQHDTDIGTDYYTSHKSHTAHGGAISCVEFSDDGLYLSSFGVDNRLRLWSAMTGKNLMINYGTVNSNPQVEMSITSRCNPNLIFVPSDNKIQVFNLITGQRVNTLKGHFNCVNCTYLNDDTLELYSGGNDRNIICWSDRKFEKDKRKEKNPKNFFSRSGVNDDWDSDND</sequence>
<keyword evidence="1 3" id="KW-0853">WD repeat</keyword>
<feature type="compositionally biased region" description="Basic and acidic residues" evidence="5">
    <location>
        <begin position="53"/>
        <end position="62"/>
    </location>
</feature>
<dbReference type="SUPFAM" id="SSF50978">
    <property type="entry name" value="WD40 repeat-like"/>
    <property type="match status" value="1"/>
</dbReference>
<dbReference type="OrthoDB" id="361494at2759"/>
<dbReference type="EMBL" id="CAJFCJ010000008">
    <property type="protein sequence ID" value="CAD5118198.1"/>
    <property type="molecule type" value="Genomic_DNA"/>
</dbReference>
<dbReference type="InterPro" id="IPR019775">
    <property type="entry name" value="WD40_repeat_CS"/>
</dbReference>
<dbReference type="InterPro" id="IPR015943">
    <property type="entry name" value="WD40/YVTN_repeat-like_dom_sf"/>
</dbReference>
<dbReference type="GO" id="GO:0031464">
    <property type="term" value="C:Cul4A-RING E3 ubiquitin ligase complex"/>
    <property type="evidence" value="ECO:0007669"/>
    <property type="project" value="TreeGrafter"/>
</dbReference>
<dbReference type="PANTHER" id="PTHR46202">
    <property type="entry name" value="DNA EXCISION REPAIR PROTEIN ERCC-8"/>
    <property type="match status" value="1"/>
</dbReference>
<reference evidence="6 7" key="1">
    <citation type="submission" date="2020-08" db="EMBL/GenBank/DDBJ databases">
        <authorList>
            <person name="Hejnol A."/>
        </authorList>
    </citation>
    <scope>NUCLEOTIDE SEQUENCE [LARGE SCALE GENOMIC DNA]</scope>
</reference>
<dbReference type="GO" id="GO:0000209">
    <property type="term" value="P:protein polyubiquitination"/>
    <property type="evidence" value="ECO:0007669"/>
    <property type="project" value="TreeGrafter"/>
</dbReference>
<dbReference type="Gene3D" id="2.130.10.10">
    <property type="entry name" value="YVTN repeat-like/Quinoprotein amine dehydrogenase"/>
    <property type="match status" value="1"/>
</dbReference>
<name>A0A7I8VR33_9ANNE</name>
<dbReference type="Pfam" id="PF00400">
    <property type="entry name" value="WD40"/>
    <property type="match status" value="5"/>
</dbReference>
<dbReference type="GO" id="GO:0043161">
    <property type="term" value="P:proteasome-mediated ubiquitin-dependent protein catabolic process"/>
    <property type="evidence" value="ECO:0007669"/>
    <property type="project" value="TreeGrafter"/>
</dbReference>
<feature type="repeat" description="WD" evidence="3">
    <location>
        <begin position="482"/>
        <end position="523"/>
    </location>
</feature>
<feature type="repeat" description="WD" evidence="3">
    <location>
        <begin position="275"/>
        <end position="317"/>
    </location>
</feature>
<dbReference type="GO" id="GO:0000109">
    <property type="term" value="C:nucleotide-excision repair complex"/>
    <property type="evidence" value="ECO:0007669"/>
    <property type="project" value="TreeGrafter"/>
</dbReference>
<keyword evidence="4" id="KW-0175">Coiled coil</keyword>
<feature type="region of interest" description="Disordered" evidence="5">
    <location>
        <begin position="607"/>
        <end position="633"/>
    </location>
</feature>
<dbReference type="PROSITE" id="PS50294">
    <property type="entry name" value="WD_REPEATS_REGION"/>
    <property type="match status" value="2"/>
</dbReference>
<dbReference type="AlphaFoldDB" id="A0A7I8VR33"/>
<feature type="repeat" description="WD" evidence="3">
    <location>
        <begin position="333"/>
        <end position="366"/>
    </location>
</feature>
<evidence type="ECO:0000256" key="3">
    <source>
        <dbReference type="PROSITE-ProRule" id="PRU00221"/>
    </source>
</evidence>
<dbReference type="InterPro" id="IPR042238">
    <property type="entry name" value="Rad28/ERCC8/Ckn1/ATCSA-1"/>
</dbReference>
<dbReference type="SMART" id="SM00320">
    <property type="entry name" value="WD40"/>
    <property type="match status" value="6"/>
</dbReference>
<dbReference type="InterPro" id="IPR036322">
    <property type="entry name" value="WD40_repeat_dom_sf"/>
</dbReference>
<feature type="repeat" description="WD" evidence="3">
    <location>
        <begin position="420"/>
        <end position="455"/>
    </location>
</feature>
<dbReference type="CDD" id="cd00200">
    <property type="entry name" value="WD40"/>
    <property type="match status" value="1"/>
</dbReference>
<dbReference type="GO" id="GO:0006283">
    <property type="term" value="P:transcription-coupled nucleotide-excision repair"/>
    <property type="evidence" value="ECO:0007669"/>
    <property type="project" value="InterPro"/>
</dbReference>
<accession>A0A7I8VR33</accession>
<feature type="compositionally biased region" description="Acidic residues" evidence="5">
    <location>
        <begin position="71"/>
        <end position="81"/>
    </location>
</feature>
<organism evidence="6 7">
    <name type="scientific">Dimorphilus gyrociliatus</name>
    <dbReference type="NCBI Taxonomy" id="2664684"/>
    <lineage>
        <taxon>Eukaryota</taxon>
        <taxon>Metazoa</taxon>
        <taxon>Spiralia</taxon>
        <taxon>Lophotrochozoa</taxon>
        <taxon>Annelida</taxon>
        <taxon>Polychaeta</taxon>
        <taxon>Polychaeta incertae sedis</taxon>
        <taxon>Dinophilidae</taxon>
        <taxon>Dimorphilus</taxon>
    </lineage>
</organism>
<comment type="caution">
    <text evidence="6">The sequence shown here is derived from an EMBL/GenBank/DDBJ whole genome shotgun (WGS) entry which is preliminary data.</text>
</comment>
<evidence type="ECO:0000256" key="4">
    <source>
        <dbReference type="SAM" id="Coils"/>
    </source>
</evidence>
<dbReference type="InterPro" id="IPR001680">
    <property type="entry name" value="WD40_rpt"/>
</dbReference>
<evidence type="ECO:0000313" key="6">
    <source>
        <dbReference type="EMBL" id="CAD5118198.1"/>
    </source>
</evidence>
<dbReference type="Proteomes" id="UP000549394">
    <property type="component" value="Unassembled WGS sequence"/>
</dbReference>
<feature type="region of interest" description="Disordered" evidence="5">
    <location>
        <begin position="33"/>
        <end position="111"/>
    </location>
</feature>
<dbReference type="PROSITE" id="PS50082">
    <property type="entry name" value="WD_REPEATS_2"/>
    <property type="match status" value="4"/>
</dbReference>
<proteinExistence type="predicted"/>
<evidence type="ECO:0000256" key="5">
    <source>
        <dbReference type="SAM" id="MobiDB-lite"/>
    </source>
</evidence>
<dbReference type="PANTHER" id="PTHR46202:SF1">
    <property type="entry name" value="DNA EXCISION REPAIR PROTEIN ERCC-8"/>
    <property type="match status" value="1"/>
</dbReference>
<evidence type="ECO:0000313" key="7">
    <source>
        <dbReference type="Proteomes" id="UP000549394"/>
    </source>
</evidence>
<feature type="coiled-coil region" evidence="4">
    <location>
        <begin position="192"/>
        <end position="219"/>
    </location>
</feature>
<protein>
    <submittedName>
        <fullName evidence="6">DgyrCDS6920</fullName>
    </submittedName>
</protein>